<protein>
    <submittedName>
        <fullName evidence="13">RICIN domain-containing protein</fullName>
    </submittedName>
</protein>
<evidence type="ECO:0000256" key="11">
    <source>
        <dbReference type="SAM" id="SignalP"/>
    </source>
</evidence>
<keyword evidence="3 9" id="KW-0378">Hydrolase</keyword>
<keyword evidence="5" id="KW-0119">Carbohydrate metabolism</keyword>
<evidence type="ECO:0000313" key="13">
    <source>
        <dbReference type="EMBL" id="MEC0226559.1"/>
    </source>
</evidence>
<evidence type="ECO:0000256" key="5">
    <source>
        <dbReference type="ARBA" id="ARBA00023277"/>
    </source>
</evidence>
<dbReference type="InterPro" id="IPR011050">
    <property type="entry name" value="Pectin_lyase_fold/virulence"/>
</dbReference>
<evidence type="ECO:0000256" key="7">
    <source>
        <dbReference type="ARBA" id="ARBA00023326"/>
    </source>
</evidence>
<evidence type="ECO:0000256" key="2">
    <source>
        <dbReference type="ARBA" id="ARBA00022737"/>
    </source>
</evidence>
<dbReference type="Gene3D" id="2.80.10.50">
    <property type="match status" value="1"/>
</dbReference>
<sequence length="664" mass="71587">MYVSKMKWQVGNLLTKMILAAALMFGFTFTMAQPASAATVVTYPSYFGTSSAYSLKVDSTTIRVARQFDYSFAQLSYSGTGTFKVTASENITSYNISPHSYGIEATVSGKDLTFTLPQAGSRYLVIKINNLENLVIMADPVETGAPTPNGGSVKSIMDYSGVDNTGGNLMTSKIQQAINDANARSGGGTVYFPAGIYKFSQIELKSNVTLYLAAGSILRGSSDVGDYDFTNTIFTNANIRIVGASNVAIKGRGMIDSNGTTLTTGASGPNREYIIHSYKDASGTKPNNLTFEGFTLRDGTTWNFRIQDATNVKINNVKIINNVNWIHGDGFDLVNTSHAVVDQCFAYTGDDVYDAKASTEEPMTDVVYKNSVAYTESAGTKVGMQGNASISDVWFINIDVIQGYRGVSVDHDQGNGVWDDIHFIDIRTEKIFNNGTSGQFRTSPLLVWTAKYSGTEVGPVSNVELTRVSFENINNFHSFIQGYDSSSKVSNISITDLKMNGNVITNASQGLIDIGANTSNITFNTNPATRKIMNADSSKAVEVFGGSTTDGAKISQWDYSGGKNQRWQLVDAGGGYYKIKNLKSGKLLEVTGGSTANGALVEQWGDNGGDNQQWQIVDVGNGYSKLINRKSGKALDSGGTTADGAQLTQWTDNGGDNQKWQLME</sequence>
<accession>A0ABU6FYS8</accession>
<reference evidence="13 14" key="1">
    <citation type="submission" date="2023-03" db="EMBL/GenBank/DDBJ databases">
        <title>Bacillus Genome Sequencing.</title>
        <authorList>
            <person name="Dunlap C."/>
        </authorList>
    </citation>
    <scope>NUCLEOTIDE SEQUENCE [LARGE SCALE GENOMIC DNA]</scope>
    <source>
        <strain evidence="13 14">BD-533</strain>
    </source>
</reference>
<dbReference type="InterPro" id="IPR024535">
    <property type="entry name" value="RHGA/B-epi-like_pectate_lyase"/>
</dbReference>
<feature type="signal peptide" evidence="11">
    <location>
        <begin position="1"/>
        <end position="32"/>
    </location>
</feature>
<dbReference type="Proteomes" id="UP001338137">
    <property type="component" value="Unassembled WGS sequence"/>
</dbReference>
<evidence type="ECO:0000256" key="3">
    <source>
        <dbReference type="ARBA" id="ARBA00022801"/>
    </source>
</evidence>
<keyword evidence="4" id="KW-0325">Glycoprotein</keyword>
<evidence type="ECO:0000256" key="9">
    <source>
        <dbReference type="RuleBase" id="RU361169"/>
    </source>
</evidence>
<dbReference type="InterPro" id="IPR035992">
    <property type="entry name" value="Ricin_B-like_lectins"/>
</dbReference>
<dbReference type="EMBL" id="JARLKY010000011">
    <property type="protein sequence ID" value="MEC0226559.1"/>
    <property type="molecule type" value="Genomic_DNA"/>
</dbReference>
<feature type="compositionally biased region" description="Polar residues" evidence="10">
    <location>
        <begin position="646"/>
        <end position="656"/>
    </location>
</feature>
<dbReference type="Gene3D" id="2.160.20.10">
    <property type="entry name" value="Single-stranded right-handed beta-helix, Pectin lyase-like"/>
    <property type="match status" value="1"/>
</dbReference>
<comment type="function">
    <text evidence="8">Pectinolytic enzyme involved in the degradation of xylogalacturonan (xga), a galacturonan backbone heavily substituted with xylose, and which is one important component of the hairy regions of pectin. Activity requires a galacturonic acid backbone substituted with xylose.</text>
</comment>
<dbReference type="SUPFAM" id="SSF51126">
    <property type="entry name" value="Pectin lyase-like"/>
    <property type="match status" value="1"/>
</dbReference>
<keyword evidence="2" id="KW-0677">Repeat</keyword>
<dbReference type="PROSITE" id="PS50231">
    <property type="entry name" value="RICIN_B_LECTIN"/>
    <property type="match status" value="1"/>
</dbReference>
<gene>
    <name evidence="13" type="ORF">P4I72_05460</name>
</gene>
<evidence type="ECO:0000256" key="10">
    <source>
        <dbReference type="SAM" id="MobiDB-lite"/>
    </source>
</evidence>
<comment type="caution">
    <text evidence="13">The sequence shown here is derived from an EMBL/GenBank/DDBJ whole genome shotgun (WGS) entry which is preliminary data.</text>
</comment>
<dbReference type="InterPro" id="IPR000772">
    <property type="entry name" value="Ricin_B_lectin"/>
</dbReference>
<keyword evidence="11" id="KW-0732">Signal</keyword>
<dbReference type="PANTHER" id="PTHR31736:SF9">
    <property type="entry name" value="ENDO-XYLOGALACTURONAN HYDROLASE A-RELATED"/>
    <property type="match status" value="1"/>
</dbReference>
<dbReference type="Pfam" id="PF12708">
    <property type="entry name" value="Pect-lyase_RHGA_epim"/>
    <property type="match status" value="1"/>
</dbReference>
<evidence type="ECO:0000313" key="14">
    <source>
        <dbReference type="Proteomes" id="UP001338137"/>
    </source>
</evidence>
<dbReference type="Pfam" id="PF14200">
    <property type="entry name" value="RicinB_lectin_2"/>
    <property type="match status" value="1"/>
</dbReference>
<evidence type="ECO:0000256" key="8">
    <source>
        <dbReference type="ARBA" id="ARBA00037278"/>
    </source>
</evidence>
<feature type="region of interest" description="Disordered" evidence="10">
    <location>
        <begin position="635"/>
        <end position="656"/>
    </location>
</feature>
<feature type="chain" id="PRO_5047534787" evidence="11">
    <location>
        <begin position="33"/>
        <end position="664"/>
    </location>
</feature>
<dbReference type="SUPFAM" id="SSF50370">
    <property type="entry name" value="Ricin B-like lectins"/>
    <property type="match status" value="1"/>
</dbReference>
<evidence type="ECO:0000256" key="4">
    <source>
        <dbReference type="ARBA" id="ARBA00023180"/>
    </source>
</evidence>
<keyword evidence="6 9" id="KW-0326">Glycosidase</keyword>
<evidence type="ECO:0000259" key="12">
    <source>
        <dbReference type="SMART" id="SM00458"/>
    </source>
</evidence>
<evidence type="ECO:0000256" key="1">
    <source>
        <dbReference type="ARBA" id="ARBA00008834"/>
    </source>
</evidence>
<proteinExistence type="inferred from homology"/>
<dbReference type="InterPro" id="IPR000743">
    <property type="entry name" value="Glyco_hydro_28"/>
</dbReference>
<keyword evidence="7" id="KW-0624">Polysaccharide degradation</keyword>
<feature type="domain" description="Ricin B lectin" evidence="12">
    <location>
        <begin position="527"/>
        <end position="663"/>
    </location>
</feature>
<name>A0ABU6FYS8_9BACL</name>
<dbReference type="Pfam" id="PF00295">
    <property type="entry name" value="Glyco_hydro_28"/>
    <property type="match status" value="1"/>
</dbReference>
<keyword evidence="14" id="KW-1185">Reference proteome</keyword>
<dbReference type="SMART" id="SM00458">
    <property type="entry name" value="RICIN"/>
    <property type="match status" value="1"/>
</dbReference>
<dbReference type="InterPro" id="IPR012334">
    <property type="entry name" value="Pectin_lyas_fold"/>
</dbReference>
<organism evidence="13 14">
    <name type="scientific">Paenibacillus alba</name>
    <dbReference type="NCBI Taxonomy" id="1197127"/>
    <lineage>
        <taxon>Bacteria</taxon>
        <taxon>Bacillati</taxon>
        <taxon>Bacillota</taxon>
        <taxon>Bacilli</taxon>
        <taxon>Bacillales</taxon>
        <taxon>Paenibacillaceae</taxon>
        <taxon>Paenibacillus</taxon>
    </lineage>
</organism>
<dbReference type="RefSeq" id="WP_326070977.1">
    <property type="nucleotide sequence ID" value="NZ_JARLKY010000011.1"/>
</dbReference>
<comment type="similarity">
    <text evidence="1 9">Belongs to the glycosyl hydrolase 28 family.</text>
</comment>
<dbReference type="PANTHER" id="PTHR31736">
    <property type="match status" value="1"/>
</dbReference>
<evidence type="ECO:0000256" key="6">
    <source>
        <dbReference type="ARBA" id="ARBA00023295"/>
    </source>
</evidence>